<gene>
    <name evidence="3" type="ORF">L195_g029009</name>
</gene>
<keyword evidence="2" id="KW-0472">Membrane</keyword>
<feature type="transmembrane region" description="Helical" evidence="2">
    <location>
        <begin position="45"/>
        <end position="64"/>
    </location>
</feature>
<evidence type="ECO:0000256" key="2">
    <source>
        <dbReference type="SAM" id="Phobius"/>
    </source>
</evidence>
<dbReference type="Gramene" id="Tp57577_TGAC_v2_mRNA25431">
    <property type="protein sequence ID" value="Tp57577_TGAC_v2_mRNA25431"/>
    <property type="gene ID" value="Tp57577_TGAC_v2_gene24583"/>
</dbReference>
<dbReference type="AlphaFoldDB" id="A0A2K3L3J5"/>
<comment type="caution">
    <text evidence="3">The sequence shown here is derived from an EMBL/GenBank/DDBJ whole genome shotgun (WGS) entry which is preliminary data.</text>
</comment>
<dbReference type="PROSITE" id="PS51257">
    <property type="entry name" value="PROKAR_LIPOPROTEIN"/>
    <property type="match status" value="1"/>
</dbReference>
<proteinExistence type="predicted"/>
<organism evidence="3 4">
    <name type="scientific">Trifolium pratense</name>
    <name type="common">Red clover</name>
    <dbReference type="NCBI Taxonomy" id="57577"/>
    <lineage>
        <taxon>Eukaryota</taxon>
        <taxon>Viridiplantae</taxon>
        <taxon>Streptophyta</taxon>
        <taxon>Embryophyta</taxon>
        <taxon>Tracheophyta</taxon>
        <taxon>Spermatophyta</taxon>
        <taxon>Magnoliopsida</taxon>
        <taxon>eudicotyledons</taxon>
        <taxon>Gunneridae</taxon>
        <taxon>Pentapetalae</taxon>
        <taxon>rosids</taxon>
        <taxon>fabids</taxon>
        <taxon>Fabales</taxon>
        <taxon>Fabaceae</taxon>
        <taxon>Papilionoideae</taxon>
        <taxon>50 kb inversion clade</taxon>
        <taxon>NPAAA clade</taxon>
        <taxon>Hologalegina</taxon>
        <taxon>IRL clade</taxon>
        <taxon>Trifolieae</taxon>
        <taxon>Trifolium</taxon>
    </lineage>
</organism>
<dbReference type="PANTHER" id="PTHR34964:SF14">
    <property type="entry name" value="MEMBRANE LIPOPROTEIN"/>
    <property type="match status" value="1"/>
</dbReference>
<accession>A0A2K3L3J5</accession>
<evidence type="ECO:0000313" key="4">
    <source>
        <dbReference type="Proteomes" id="UP000236291"/>
    </source>
</evidence>
<evidence type="ECO:0000256" key="1">
    <source>
        <dbReference type="SAM" id="MobiDB-lite"/>
    </source>
</evidence>
<dbReference type="OrthoDB" id="1056497at2759"/>
<protein>
    <submittedName>
        <fullName evidence="3">Uncharacterized protein</fullName>
    </submittedName>
</protein>
<feature type="region of interest" description="Disordered" evidence="1">
    <location>
        <begin position="134"/>
        <end position="165"/>
    </location>
</feature>
<dbReference type="Proteomes" id="UP000236291">
    <property type="component" value="Unassembled WGS sequence"/>
</dbReference>
<feature type="region of interest" description="Disordered" evidence="1">
    <location>
        <begin position="77"/>
        <end position="120"/>
    </location>
</feature>
<keyword evidence="2" id="KW-1133">Transmembrane helix</keyword>
<sequence>MGDRKGDVRIYVISTFFFACTIGGGIFLCIYIFLPDSEAVPEYLYAGMTLVAIPWLSWFLIFIYRCIRPLHVKSDEHHNNNNRSGNNPAIWTPKATQTDVPPVVTSPSGAKSPVHSPGGGERHVQFGAVVEMGNGIGGGGEEHHHNEDHESKEEQEKPTLVMVEH</sequence>
<name>A0A2K3L3J5_TRIPR</name>
<dbReference type="EMBL" id="ASHM01025551">
    <property type="protein sequence ID" value="PNX73111.1"/>
    <property type="molecule type" value="Genomic_DNA"/>
</dbReference>
<feature type="transmembrane region" description="Helical" evidence="2">
    <location>
        <begin position="12"/>
        <end position="33"/>
    </location>
</feature>
<feature type="compositionally biased region" description="Basic and acidic residues" evidence="1">
    <location>
        <begin position="140"/>
        <end position="165"/>
    </location>
</feature>
<dbReference type="PANTHER" id="PTHR34964">
    <property type="entry name" value="MEMBRANE LIPOPROTEIN-RELATED"/>
    <property type="match status" value="1"/>
</dbReference>
<reference evidence="3 4" key="1">
    <citation type="journal article" date="2014" name="Am. J. Bot.">
        <title>Genome assembly and annotation for red clover (Trifolium pratense; Fabaceae).</title>
        <authorList>
            <person name="Istvanek J."/>
            <person name="Jaros M."/>
            <person name="Krenek A."/>
            <person name="Repkova J."/>
        </authorList>
    </citation>
    <scope>NUCLEOTIDE SEQUENCE [LARGE SCALE GENOMIC DNA]</scope>
    <source>
        <strain evidence="4">cv. Tatra</strain>
        <tissue evidence="3">Young leaves</tissue>
    </source>
</reference>
<reference evidence="3 4" key="2">
    <citation type="journal article" date="2017" name="Front. Plant Sci.">
        <title>Gene Classification and Mining of Molecular Markers Useful in Red Clover (Trifolium pratense) Breeding.</title>
        <authorList>
            <person name="Istvanek J."/>
            <person name="Dluhosova J."/>
            <person name="Dluhos P."/>
            <person name="Patkova L."/>
            <person name="Nedelnik J."/>
            <person name="Repkova J."/>
        </authorList>
    </citation>
    <scope>NUCLEOTIDE SEQUENCE [LARGE SCALE GENOMIC DNA]</scope>
    <source>
        <strain evidence="4">cv. Tatra</strain>
        <tissue evidence="3">Young leaves</tissue>
    </source>
</reference>
<evidence type="ECO:0000313" key="3">
    <source>
        <dbReference type="EMBL" id="PNX73111.1"/>
    </source>
</evidence>
<feature type="compositionally biased region" description="Polar residues" evidence="1">
    <location>
        <begin position="94"/>
        <end position="109"/>
    </location>
</feature>
<keyword evidence="2" id="KW-0812">Transmembrane</keyword>